<protein>
    <submittedName>
        <fullName evidence="10">Protein-disulfide reductase DsbD</fullName>
        <ecNumber evidence="10">1.8.1.8</ecNumber>
    </submittedName>
</protein>
<dbReference type="InterPro" id="IPR036929">
    <property type="entry name" value="DsbDN_sf"/>
</dbReference>
<dbReference type="InterPro" id="IPR036249">
    <property type="entry name" value="Thioredoxin-like_sf"/>
</dbReference>
<reference evidence="10 11" key="1">
    <citation type="journal article" date="2022" name="Res Sq">
        <title>Evolution of multicellular longitudinally dividing oral cavity symbionts (Neisseriaceae).</title>
        <authorList>
            <person name="Nyongesa S."/>
            <person name="Weber P."/>
            <person name="Bernet E."/>
            <person name="Pullido F."/>
            <person name="Nieckarz M."/>
            <person name="Delaby M."/>
            <person name="Nieves C."/>
            <person name="Viehboeck T."/>
            <person name="Krause N."/>
            <person name="Rivera-Millot A."/>
            <person name="Nakamura A."/>
            <person name="Vischer N."/>
            <person name="VanNieuwenhze M."/>
            <person name="Brun Y."/>
            <person name="Cava F."/>
            <person name="Bulgheresi S."/>
            <person name="Veyrier F."/>
        </authorList>
    </citation>
    <scope>NUCLEOTIDE SEQUENCE [LARGE SCALE GENOMIC DNA]</scope>
    <source>
        <strain evidence="10 11">SN4</strain>
    </source>
</reference>
<evidence type="ECO:0000256" key="1">
    <source>
        <dbReference type="ARBA" id="ARBA00004651"/>
    </source>
</evidence>
<dbReference type="Proteomes" id="UP000832011">
    <property type="component" value="Chromosome"/>
</dbReference>
<dbReference type="PANTHER" id="PTHR32234:SF0">
    <property type="entry name" value="THIOL:DISULFIDE INTERCHANGE PROTEIN DSBD"/>
    <property type="match status" value="1"/>
</dbReference>
<feature type="transmembrane region" description="Helical" evidence="7">
    <location>
        <begin position="356"/>
        <end position="382"/>
    </location>
</feature>
<dbReference type="InterPro" id="IPR013766">
    <property type="entry name" value="Thioredoxin_domain"/>
</dbReference>
<dbReference type="InterPro" id="IPR028250">
    <property type="entry name" value="DsbDN"/>
</dbReference>
<dbReference type="Pfam" id="PF11412">
    <property type="entry name" value="DsbD_N"/>
    <property type="match status" value="1"/>
</dbReference>
<dbReference type="RefSeq" id="WP_058356273.1">
    <property type="nucleotide sequence ID" value="NZ_CABKVG010000008.1"/>
</dbReference>
<accession>A0ABY4E6X4</accession>
<feature type="transmembrane region" description="Helical" evidence="7">
    <location>
        <begin position="394"/>
        <end position="411"/>
    </location>
</feature>
<dbReference type="Gene3D" id="2.60.40.1250">
    <property type="entry name" value="Thiol:disulfide interchange protein DsbD, N-terminal domain"/>
    <property type="match status" value="1"/>
</dbReference>
<feature type="transmembrane region" description="Helical" evidence="7">
    <location>
        <begin position="239"/>
        <end position="264"/>
    </location>
</feature>
<keyword evidence="5 7" id="KW-1133">Transmembrane helix</keyword>
<keyword evidence="11" id="KW-1185">Reference proteome</keyword>
<comment type="subcellular location">
    <subcellularLocation>
        <location evidence="1">Cell membrane</location>
        <topology evidence="1">Multi-pass membrane protein</topology>
    </subcellularLocation>
</comment>
<dbReference type="InterPro" id="IPR035671">
    <property type="entry name" value="DsbD_gamma"/>
</dbReference>
<dbReference type="EMBL" id="CP091511">
    <property type="protein sequence ID" value="UOO90138.1"/>
    <property type="molecule type" value="Genomic_DNA"/>
</dbReference>
<name>A0ABY4E6X4_9NEIS</name>
<keyword evidence="6 7" id="KW-0472">Membrane</keyword>
<feature type="domain" description="Thioredoxin" evidence="9">
    <location>
        <begin position="473"/>
        <end position="608"/>
    </location>
</feature>
<evidence type="ECO:0000256" key="8">
    <source>
        <dbReference type="SAM" id="SignalP"/>
    </source>
</evidence>
<dbReference type="PANTHER" id="PTHR32234">
    <property type="entry name" value="THIOL:DISULFIDE INTERCHANGE PROTEIN DSBD"/>
    <property type="match status" value="1"/>
</dbReference>
<evidence type="ECO:0000259" key="9">
    <source>
        <dbReference type="PROSITE" id="PS51352"/>
    </source>
</evidence>
<dbReference type="Pfam" id="PF00085">
    <property type="entry name" value="Thioredoxin"/>
    <property type="match status" value="1"/>
</dbReference>
<evidence type="ECO:0000313" key="11">
    <source>
        <dbReference type="Proteomes" id="UP000832011"/>
    </source>
</evidence>
<evidence type="ECO:0000256" key="6">
    <source>
        <dbReference type="ARBA" id="ARBA00023136"/>
    </source>
</evidence>
<gene>
    <name evidence="10" type="primary">dsbD</name>
    <name evidence="10" type="ORF">LVJ82_03885</name>
</gene>
<dbReference type="InterPro" id="IPR003834">
    <property type="entry name" value="Cyt_c_assmbl_TM_dom"/>
</dbReference>
<dbReference type="Pfam" id="PF02683">
    <property type="entry name" value="DsbD_TM"/>
    <property type="match status" value="1"/>
</dbReference>
<sequence>MALKQKVVYFLALCVTLYSGWLHAAIDPNSILPAEQAYQTQLFATEDGVSLQFTIADGYYLYKDKLQFDSDGPALGTAQFSPTESKTDEFFGTQAVYFKQAQINIPFSKAHNPAQAYRFHLSYQGCAEVGICYPPTKAEFVVDKVGLIAVQASSKVNVFSNGALPTFGSNTSAAPVATATAAYANNTDSSGFNLKQDAVWRSLLTFFIAGIGLSLTACMYPLLPIVSSIVVGQKRSKRIAFWLSFVYVQGLALTYTVVGVVTGLTGSLLTVWLQQAWVVLAAAALLVVLALAMFDVIQIQLPSRIQSYFQQQSSRMSGGKLASVFGMGMLSALIVGPCVAPPLAFALGYIAQSGNAFLGGAALYAMALGTGLPLILVATFGAHILPKAGTWMNSIKVVFGCLLLAAAVYMARPFLPYWLTIALYSAIMFGLGLYLITRSFKVISKWKYLPLVLGAALLAISAYFSGETLRGNSTPIHQALSLQAPNQAHFGRQYTNVAALQAAIDEALAQDPNTPVILDFYADWCVTCIQMQMNTFNTDTVHNQVDEQRFFTIDVTANTAEHQALLKQYGLFGPPGIFKLGKNGQRSAPLLGFVGADEFVQWVKQPLQ</sequence>
<dbReference type="NCBIfam" id="NF001419">
    <property type="entry name" value="PRK00293.1"/>
    <property type="match status" value="1"/>
</dbReference>
<evidence type="ECO:0000256" key="7">
    <source>
        <dbReference type="SAM" id="Phobius"/>
    </source>
</evidence>
<dbReference type="CDD" id="cd02953">
    <property type="entry name" value="DsbDgamma"/>
    <property type="match status" value="1"/>
</dbReference>
<keyword evidence="3 7" id="KW-0812">Transmembrane</keyword>
<dbReference type="GO" id="GO:0047134">
    <property type="term" value="F:protein-disulfide reductase [NAD(P)H] activity"/>
    <property type="evidence" value="ECO:0007669"/>
    <property type="project" value="UniProtKB-EC"/>
</dbReference>
<evidence type="ECO:0000256" key="4">
    <source>
        <dbReference type="ARBA" id="ARBA00022748"/>
    </source>
</evidence>
<proteinExistence type="predicted"/>
<feature type="transmembrane region" description="Helical" evidence="7">
    <location>
        <begin position="321"/>
        <end position="350"/>
    </location>
</feature>
<keyword evidence="2" id="KW-1003">Cell membrane</keyword>
<dbReference type="Gene3D" id="3.40.30.10">
    <property type="entry name" value="Glutaredoxin"/>
    <property type="match status" value="1"/>
</dbReference>
<evidence type="ECO:0000256" key="5">
    <source>
        <dbReference type="ARBA" id="ARBA00022989"/>
    </source>
</evidence>
<feature type="transmembrane region" description="Helical" evidence="7">
    <location>
        <begin position="276"/>
        <end position="301"/>
    </location>
</feature>
<evidence type="ECO:0000313" key="10">
    <source>
        <dbReference type="EMBL" id="UOO90138.1"/>
    </source>
</evidence>
<feature type="transmembrane region" description="Helical" evidence="7">
    <location>
        <begin position="448"/>
        <end position="466"/>
    </location>
</feature>
<keyword evidence="4" id="KW-0201">Cytochrome c-type biogenesis</keyword>
<evidence type="ECO:0000256" key="2">
    <source>
        <dbReference type="ARBA" id="ARBA00022475"/>
    </source>
</evidence>
<dbReference type="SUPFAM" id="SSF74863">
    <property type="entry name" value="Thiol:disulfide interchange protein DsbD, N-terminal domain (DsbD-alpha)"/>
    <property type="match status" value="1"/>
</dbReference>
<evidence type="ECO:0000256" key="3">
    <source>
        <dbReference type="ARBA" id="ARBA00022692"/>
    </source>
</evidence>
<keyword evidence="8" id="KW-0732">Signal</keyword>
<feature type="transmembrane region" description="Helical" evidence="7">
    <location>
        <begin position="203"/>
        <end position="227"/>
    </location>
</feature>
<feature type="transmembrane region" description="Helical" evidence="7">
    <location>
        <begin position="417"/>
        <end position="436"/>
    </location>
</feature>
<keyword evidence="10" id="KW-0560">Oxidoreductase</keyword>
<dbReference type="PROSITE" id="PS51352">
    <property type="entry name" value="THIOREDOXIN_2"/>
    <property type="match status" value="1"/>
</dbReference>
<organism evidence="10 11">
    <name type="scientific">Vitreoscilla massiliensis</name>
    <dbReference type="NCBI Taxonomy" id="1689272"/>
    <lineage>
        <taxon>Bacteria</taxon>
        <taxon>Pseudomonadati</taxon>
        <taxon>Pseudomonadota</taxon>
        <taxon>Betaproteobacteria</taxon>
        <taxon>Neisseriales</taxon>
        <taxon>Neisseriaceae</taxon>
        <taxon>Vitreoscilla</taxon>
    </lineage>
</organism>
<feature type="chain" id="PRO_5047193642" evidence="8">
    <location>
        <begin position="25"/>
        <end position="608"/>
    </location>
</feature>
<dbReference type="EC" id="1.8.1.8" evidence="10"/>
<feature type="signal peptide" evidence="8">
    <location>
        <begin position="1"/>
        <end position="24"/>
    </location>
</feature>
<dbReference type="SUPFAM" id="SSF52833">
    <property type="entry name" value="Thioredoxin-like"/>
    <property type="match status" value="1"/>
</dbReference>